<accession>A0A1H8JLH5</accession>
<dbReference type="PANTHER" id="PTHR10302:SF0">
    <property type="entry name" value="SINGLE-STRANDED DNA-BINDING PROTEIN, MITOCHONDRIAL"/>
    <property type="match status" value="1"/>
</dbReference>
<dbReference type="CDD" id="cd04496">
    <property type="entry name" value="SSB_OBF"/>
    <property type="match status" value="1"/>
</dbReference>
<dbReference type="NCBIfam" id="TIGR00621">
    <property type="entry name" value="ssb"/>
    <property type="match status" value="1"/>
</dbReference>
<dbReference type="InterPro" id="IPR011344">
    <property type="entry name" value="ssDNA-bd"/>
</dbReference>
<dbReference type="OrthoDB" id="957856at2"/>
<dbReference type="GO" id="GO:0009295">
    <property type="term" value="C:nucleoid"/>
    <property type="evidence" value="ECO:0007669"/>
    <property type="project" value="TreeGrafter"/>
</dbReference>
<evidence type="ECO:0000256" key="2">
    <source>
        <dbReference type="PIRNR" id="PIRNR002070"/>
    </source>
</evidence>
<gene>
    <name evidence="4" type="ORF">SAMN04488505_11380</name>
</gene>
<dbReference type="PROSITE" id="PS50935">
    <property type="entry name" value="SSB"/>
    <property type="match status" value="1"/>
</dbReference>
<keyword evidence="5" id="KW-1185">Reference proteome</keyword>
<evidence type="ECO:0000313" key="4">
    <source>
        <dbReference type="EMBL" id="SEN81590.1"/>
    </source>
</evidence>
<dbReference type="GO" id="GO:0006260">
    <property type="term" value="P:DNA replication"/>
    <property type="evidence" value="ECO:0007669"/>
    <property type="project" value="InterPro"/>
</dbReference>
<dbReference type="AlphaFoldDB" id="A0A1H8JLH5"/>
<evidence type="ECO:0000256" key="1">
    <source>
        <dbReference type="ARBA" id="ARBA00023125"/>
    </source>
</evidence>
<organism evidence="4 5">
    <name type="scientific">Chitinophaga rupis</name>
    <dbReference type="NCBI Taxonomy" id="573321"/>
    <lineage>
        <taxon>Bacteria</taxon>
        <taxon>Pseudomonadati</taxon>
        <taxon>Bacteroidota</taxon>
        <taxon>Chitinophagia</taxon>
        <taxon>Chitinophagales</taxon>
        <taxon>Chitinophagaceae</taxon>
        <taxon>Chitinophaga</taxon>
    </lineage>
</organism>
<dbReference type="EMBL" id="FOBB01000013">
    <property type="protein sequence ID" value="SEN81590.1"/>
    <property type="molecule type" value="Genomic_DNA"/>
</dbReference>
<dbReference type="SUPFAM" id="SSF50249">
    <property type="entry name" value="Nucleic acid-binding proteins"/>
    <property type="match status" value="1"/>
</dbReference>
<dbReference type="PANTHER" id="PTHR10302">
    <property type="entry name" value="SINGLE-STRANDED DNA-BINDING PROTEIN"/>
    <property type="match status" value="1"/>
</dbReference>
<dbReference type="Gene3D" id="2.40.50.140">
    <property type="entry name" value="Nucleic acid-binding proteins"/>
    <property type="match status" value="1"/>
</dbReference>
<name>A0A1H8JLH5_9BACT</name>
<sequence length="133" mass="14746">MIKLQIIGYLGKDAVQREAAGKTVLSFSVAHTERFKSQQGVPQERTTWVDCALWDRVNMAPYLTQGTQVYVEGTPVADAYKNNAGEAIGQLRLRVHNVQLLNGRRHDDHSKAATAGILEDDALQEQPADDLPF</sequence>
<dbReference type="STRING" id="573321.SAMN04488505_11380"/>
<evidence type="ECO:0000256" key="3">
    <source>
        <dbReference type="RuleBase" id="RU000524"/>
    </source>
</evidence>
<dbReference type="InterPro" id="IPR012340">
    <property type="entry name" value="NA-bd_OB-fold"/>
</dbReference>
<dbReference type="GO" id="GO:0003697">
    <property type="term" value="F:single-stranded DNA binding"/>
    <property type="evidence" value="ECO:0007669"/>
    <property type="project" value="InterPro"/>
</dbReference>
<reference evidence="4" key="1">
    <citation type="submission" date="2016-10" db="EMBL/GenBank/DDBJ databases">
        <authorList>
            <person name="de Groot N.N."/>
        </authorList>
    </citation>
    <scope>NUCLEOTIDE SEQUENCE [LARGE SCALE GENOMIC DNA]</scope>
    <source>
        <strain evidence="4">DSM 21039</strain>
    </source>
</reference>
<protein>
    <recommendedName>
        <fullName evidence="2 3">Single-stranded DNA-binding protein</fullName>
    </recommendedName>
</protein>
<dbReference type="InterPro" id="IPR000424">
    <property type="entry name" value="Primosome_PriB/ssb"/>
</dbReference>
<keyword evidence="1 2" id="KW-0238">DNA-binding</keyword>
<proteinExistence type="predicted"/>
<dbReference type="RefSeq" id="WP_089921036.1">
    <property type="nucleotide sequence ID" value="NZ_FOBB01000013.1"/>
</dbReference>
<dbReference type="PIRSF" id="PIRSF002070">
    <property type="entry name" value="SSB"/>
    <property type="match status" value="1"/>
</dbReference>
<dbReference type="Proteomes" id="UP000198984">
    <property type="component" value="Unassembled WGS sequence"/>
</dbReference>
<dbReference type="Pfam" id="PF00436">
    <property type="entry name" value="SSB"/>
    <property type="match status" value="1"/>
</dbReference>
<evidence type="ECO:0000313" key="5">
    <source>
        <dbReference type="Proteomes" id="UP000198984"/>
    </source>
</evidence>